<keyword evidence="3" id="KW-0547">Nucleotide-binding</keyword>
<dbReference type="Gene3D" id="3.40.50.300">
    <property type="entry name" value="P-loop containing nucleotide triphosphate hydrolases"/>
    <property type="match status" value="2"/>
</dbReference>
<accession>A0A1X6X4K0</accession>
<name>A0A1X6X4K0_9MICO</name>
<evidence type="ECO:0000256" key="3">
    <source>
        <dbReference type="ARBA" id="ARBA00022741"/>
    </source>
</evidence>
<dbReference type="PROSITE" id="PS50893">
    <property type="entry name" value="ABC_TRANSPORTER_2"/>
    <property type="match status" value="2"/>
</dbReference>
<dbReference type="SUPFAM" id="SSF52540">
    <property type="entry name" value="P-loop containing nucleoside triphosphate hydrolases"/>
    <property type="match status" value="2"/>
</dbReference>
<feature type="region of interest" description="Disordered" evidence="5">
    <location>
        <begin position="573"/>
        <end position="609"/>
    </location>
</feature>
<dbReference type="GO" id="GO:0055085">
    <property type="term" value="P:transmembrane transport"/>
    <property type="evidence" value="ECO:0007669"/>
    <property type="project" value="UniProtKB-ARBA"/>
</dbReference>
<dbReference type="PROSITE" id="PS00211">
    <property type="entry name" value="ABC_TRANSPORTER_1"/>
    <property type="match status" value="2"/>
</dbReference>
<evidence type="ECO:0000256" key="5">
    <source>
        <dbReference type="SAM" id="MobiDB-lite"/>
    </source>
</evidence>
<protein>
    <submittedName>
        <fullName evidence="7">Dipeptide transport ATP-binding protein DppD (TC 3.A.1.5.2)</fullName>
    </submittedName>
</protein>
<evidence type="ECO:0000256" key="1">
    <source>
        <dbReference type="ARBA" id="ARBA00005417"/>
    </source>
</evidence>
<dbReference type="InterPro" id="IPR003439">
    <property type="entry name" value="ABC_transporter-like_ATP-bd"/>
</dbReference>
<dbReference type="EMBL" id="FWFG01000079">
    <property type="protein sequence ID" value="SLM92933.1"/>
    <property type="molecule type" value="Genomic_DNA"/>
</dbReference>
<feature type="domain" description="ABC transporter" evidence="6">
    <location>
        <begin position="321"/>
        <end position="567"/>
    </location>
</feature>
<dbReference type="Pfam" id="PF00005">
    <property type="entry name" value="ABC_tran"/>
    <property type="match status" value="2"/>
</dbReference>
<dbReference type="GO" id="GO:0016887">
    <property type="term" value="F:ATP hydrolysis activity"/>
    <property type="evidence" value="ECO:0007669"/>
    <property type="project" value="InterPro"/>
</dbReference>
<evidence type="ECO:0000313" key="7">
    <source>
        <dbReference type="EMBL" id="SLM92933.1"/>
    </source>
</evidence>
<feature type="region of interest" description="Disordered" evidence="5">
    <location>
        <begin position="1"/>
        <end position="38"/>
    </location>
</feature>
<proteinExistence type="inferred from homology"/>
<organism evidence="7 8">
    <name type="scientific">Brachybacterium nesterenkovii</name>
    <dbReference type="NCBI Taxonomy" id="47847"/>
    <lineage>
        <taxon>Bacteria</taxon>
        <taxon>Bacillati</taxon>
        <taxon>Actinomycetota</taxon>
        <taxon>Actinomycetes</taxon>
        <taxon>Micrococcales</taxon>
        <taxon>Dermabacteraceae</taxon>
        <taxon>Brachybacterium</taxon>
    </lineage>
</organism>
<dbReference type="InterPro" id="IPR003593">
    <property type="entry name" value="AAA+_ATPase"/>
</dbReference>
<evidence type="ECO:0000259" key="6">
    <source>
        <dbReference type="PROSITE" id="PS50893"/>
    </source>
</evidence>
<reference evidence="7 8" key="1">
    <citation type="submission" date="2017-02" db="EMBL/GenBank/DDBJ databases">
        <authorList>
            <person name="Peterson S.W."/>
        </authorList>
    </citation>
    <scope>NUCLEOTIDE SEQUENCE [LARGE SCALE GENOMIC DNA]</scope>
    <source>
        <strain evidence="7 8">CIP104813</strain>
    </source>
</reference>
<dbReference type="OrthoDB" id="4787388at2"/>
<dbReference type="CDD" id="cd03257">
    <property type="entry name" value="ABC_NikE_OppD_transporters"/>
    <property type="match status" value="2"/>
</dbReference>
<dbReference type="GO" id="GO:0015833">
    <property type="term" value="P:peptide transport"/>
    <property type="evidence" value="ECO:0007669"/>
    <property type="project" value="InterPro"/>
</dbReference>
<dbReference type="RefSeq" id="WP_087104442.1">
    <property type="nucleotide sequence ID" value="NZ_FWFG01000079.1"/>
</dbReference>
<evidence type="ECO:0000256" key="2">
    <source>
        <dbReference type="ARBA" id="ARBA00022448"/>
    </source>
</evidence>
<keyword evidence="2" id="KW-0813">Transport</keyword>
<keyword evidence="4 7" id="KW-0067">ATP-binding</keyword>
<keyword evidence="8" id="KW-1185">Reference proteome</keyword>
<dbReference type="InterPro" id="IPR013563">
    <property type="entry name" value="Oligopep_ABC_C"/>
</dbReference>
<comment type="similarity">
    <text evidence="1">Belongs to the ABC transporter superfamily.</text>
</comment>
<feature type="compositionally biased region" description="Low complexity" evidence="5">
    <location>
        <begin position="1"/>
        <end position="24"/>
    </location>
</feature>
<dbReference type="PANTHER" id="PTHR43776">
    <property type="entry name" value="TRANSPORT ATP-BINDING PROTEIN"/>
    <property type="match status" value="1"/>
</dbReference>
<evidence type="ECO:0000256" key="4">
    <source>
        <dbReference type="ARBA" id="ARBA00022840"/>
    </source>
</evidence>
<dbReference type="PANTHER" id="PTHR43776:SF7">
    <property type="entry name" value="D,D-DIPEPTIDE TRANSPORT ATP-BINDING PROTEIN DDPF-RELATED"/>
    <property type="match status" value="1"/>
</dbReference>
<dbReference type="AlphaFoldDB" id="A0A1X6X4K0"/>
<dbReference type="Proteomes" id="UP000195981">
    <property type="component" value="Unassembled WGS sequence"/>
</dbReference>
<dbReference type="NCBIfam" id="NF008453">
    <property type="entry name" value="PRK11308.1"/>
    <property type="match status" value="2"/>
</dbReference>
<feature type="domain" description="ABC transporter" evidence="6">
    <location>
        <begin position="43"/>
        <end position="296"/>
    </location>
</feature>
<dbReference type="InterPro" id="IPR050319">
    <property type="entry name" value="ABC_transp_ATP-bind"/>
</dbReference>
<dbReference type="Pfam" id="PF08352">
    <property type="entry name" value="oligo_HPY"/>
    <property type="match status" value="1"/>
</dbReference>
<dbReference type="InterPro" id="IPR027417">
    <property type="entry name" value="P-loop_NTPase"/>
</dbReference>
<dbReference type="InterPro" id="IPR017871">
    <property type="entry name" value="ABC_transporter-like_CS"/>
</dbReference>
<dbReference type="SMART" id="SM00382">
    <property type="entry name" value="AAA"/>
    <property type="match status" value="2"/>
</dbReference>
<sequence length="609" mass="64589">MSAPAPDRTAPTPDRTAPNRPARALDGTAQVPDGTAPGPLLEVSGLQVGYRTRRGLVEAVRGVDLTVAPGAMTALVGESGSGKTTVAQSVIGLLADNGRVGAGSITLRGAGGTAEELVGLPARRWRELRGTRIGLIPQDPSSSLDPVRTIGASIGDPLRIHGWRDRDRIHTRVLDLLERVGFDDPAARARQYPHELSGGMRQRALIAAALALEPDLLIADEPTSALDVTVQATVLDLIDELRESTGAGVLLITHDLAVAADRADALVVMRHGAVEESGPARQVLAAPEAGYTRALLADAPSLRQVVQRRPPAPDPQAVPLLQVRDLRQEFASRGSRVPFLAVDRISFDVAAGTTHALVGESGSGKTTVGRAISGFRRPTAGSIQVAGTEVTALSAGRPLREFRRSVQLVHQNPFGSLDPRQSIAGILEEPLRNYRLGTRSTRQAAAREHLDLVGLPQDVAERRPRELSGGQRQRVAIARALILQPQLVVLDEAVSALDVTVQAQILRLLARLQEDLGLTYLFISHDLAVVRQVADTVSVMRRGQQVEQGPVARVLEDPHHEYTQQLLAAIPGGGPVTAGTPRGGRPPVTAGSPITTGRSVPLRPEGSRA</sequence>
<evidence type="ECO:0000313" key="8">
    <source>
        <dbReference type="Proteomes" id="UP000195981"/>
    </source>
</evidence>
<gene>
    <name evidence="7" type="ORF">FM110_09000</name>
</gene>
<dbReference type="GO" id="GO:0005524">
    <property type="term" value="F:ATP binding"/>
    <property type="evidence" value="ECO:0007669"/>
    <property type="project" value="UniProtKB-KW"/>
</dbReference>